<keyword evidence="2" id="KW-0472">Membrane</keyword>
<gene>
    <name evidence="3" type="ORF">MNBD_ALPHA11-180</name>
</gene>
<dbReference type="AlphaFoldDB" id="A0A3B0UJK7"/>
<feature type="region of interest" description="Disordered" evidence="1">
    <location>
        <begin position="261"/>
        <end position="488"/>
    </location>
</feature>
<dbReference type="InterPro" id="IPR052205">
    <property type="entry name" value="FliO/MopB"/>
</dbReference>
<sequence>MGFLTGLFGGETNIWTILLALIIVIALIFFGVWILKLIFKASVTIAGGRKRRLAMVDSLAIDNKRNVILIRRDNVEHLIMVSNTGELLIEGSIPAGASGAEIKANFETKAPAAQSERKTPSLDAKAPAIVAGGVAAAAGLAASGVAAMAASKQNSNSGEQSSNTSAKPQNTPAQKHVADRLGLSRLLRRNDEDKPQAPKFQALKFQEPKSAEHKDAESAPILASTQSPQPQKNTAPVAPVAAASASVNAQTIISAAIKTAPSDAQTSKTAPFFSNNTVTPLRTSGILKPVSEMTPGNSDIAPPEKEEKNTTEIKNNPVEDSPVEDSLVEDSPVENSPIKNSPLESKAVAIEPVGDSADKADVISLKENSKTTETDKAIKTKEIEGINSAHDEAHDEAHGNEAKPDETSKKLPKEAKDPQITEEVTSHEEDNTKAISPDSAKNEVQQIDAKAMESIEEGTISGDDGANSSKEARDSGSAKGPKSSEKNS</sequence>
<keyword evidence="2" id="KW-0812">Transmembrane</keyword>
<keyword evidence="2" id="KW-1133">Transmembrane helix</keyword>
<dbReference type="EMBL" id="UOEQ01000235">
    <property type="protein sequence ID" value="VAW19736.1"/>
    <property type="molecule type" value="Genomic_DNA"/>
</dbReference>
<name>A0A3B0UJK7_9ZZZZ</name>
<reference evidence="3" key="1">
    <citation type="submission" date="2018-06" db="EMBL/GenBank/DDBJ databases">
        <authorList>
            <person name="Zhirakovskaya E."/>
        </authorList>
    </citation>
    <scope>NUCLEOTIDE SEQUENCE</scope>
</reference>
<organism evidence="3">
    <name type="scientific">hydrothermal vent metagenome</name>
    <dbReference type="NCBI Taxonomy" id="652676"/>
    <lineage>
        <taxon>unclassified sequences</taxon>
        <taxon>metagenomes</taxon>
        <taxon>ecological metagenomes</taxon>
    </lineage>
</organism>
<proteinExistence type="predicted"/>
<feature type="compositionally biased region" description="Basic and acidic residues" evidence="1">
    <location>
        <begin position="302"/>
        <end position="311"/>
    </location>
</feature>
<dbReference type="PANTHER" id="PTHR38766">
    <property type="entry name" value="FLAGELLAR PROTEIN FLIO"/>
    <property type="match status" value="1"/>
</dbReference>
<feature type="compositionally biased region" description="Basic and acidic residues" evidence="1">
    <location>
        <begin position="367"/>
        <end position="432"/>
    </location>
</feature>
<evidence type="ECO:0008006" key="4">
    <source>
        <dbReference type="Google" id="ProtNLM"/>
    </source>
</evidence>
<dbReference type="PANTHER" id="PTHR38766:SF1">
    <property type="entry name" value="FLAGELLAR PROTEIN FLIO"/>
    <property type="match status" value="1"/>
</dbReference>
<evidence type="ECO:0000313" key="3">
    <source>
        <dbReference type="EMBL" id="VAW19736.1"/>
    </source>
</evidence>
<accession>A0A3B0UJK7</accession>
<protein>
    <recommendedName>
        <fullName evidence="4">Flagellar biosynthesis protein FliO</fullName>
    </recommendedName>
</protein>
<feature type="compositionally biased region" description="Polar residues" evidence="1">
    <location>
        <begin position="223"/>
        <end position="234"/>
    </location>
</feature>
<feature type="region of interest" description="Disordered" evidence="1">
    <location>
        <begin position="152"/>
        <end position="237"/>
    </location>
</feature>
<feature type="compositionally biased region" description="Basic and acidic residues" evidence="1">
    <location>
        <begin position="206"/>
        <end position="217"/>
    </location>
</feature>
<feature type="transmembrane region" description="Helical" evidence="2">
    <location>
        <begin position="12"/>
        <end position="35"/>
    </location>
</feature>
<evidence type="ECO:0000256" key="1">
    <source>
        <dbReference type="SAM" id="MobiDB-lite"/>
    </source>
</evidence>
<feature type="compositionally biased region" description="Acidic residues" evidence="1">
    <location>
        <begin position="321"/>
        <end position="332"/>
    </location>
</feature>
<evidence type="ECO:0000256" key="2">
    <source>
        <dbReference type="SAM" id="Phobius"/>
    </source>
</evidence>
<feature type="compositionally biased region" description="Polar residues" evidence="1">
    <location>
        <begin position="333"/>
        <end position="343"/>
    </location>
</feature>
<feature type="transmembrane region" description="Helical" evidence="2">
    <location>
        <begin position="126"/>
        <end position="150"/>
    </location>
</feature>
<feature type="compositionally biased region" description="Basic and acidic residues" evidence="1">
    <location>
        <begin position="470"/>
        <end position="488"/>
    </location>
</feature>
<feature type="compositionally biased region" description="Polar residues" evidence="1">
    <location>
        <begin position="152"/>
        <end position="173"/>
    </location>
</feature>
<feature type="compositionally biased region" description="Polar residues" evidence="1">
    <location>
        <begin position="262"/>
        <end position="282"/>
    </location>
</feature>